<evidence type="ECO:0000313" key="2">
    <source>
        <dbReference type="Proteomes" id="UP000318478"/>
    </source>
</evidence>
<comment type="caution">
    <text evidence="1">The sequence shown here is derived from an EMBL/GenBank/DDBJ whole genome shotgun (WGS) entry which is preliminary data.</text>
</comment>
<dbReference type="AlphaFoldDB" id="A0A5C5YL05"/>
<evidence type="ECO:0000313" key="1">
    <source>
        <dbReference type="EMBL" id="TWT75595.1"/>
    </source>
</evidence>
<organism evidence="1 2">
    <name type="scientific">Posidoniimonas polymericola</name>
    <dbReference type="NCBI Taxonomy" id="2528002"/>
    <lineage>
        <taxon>Bacteria</taxon>
        <taxon>Pseudomonadati</taxon>
        <taxon>Planctomycetota</taxon>
        <taxon>Planctomycetia</taxon>
        <taxon>Pirellulales</taxon>
        <taxon>Lacipirellulaceae</taxon>
        <taxon>Posidoniimonas</taxon>
    </lineage>
</organism>
<name>A0A5C5YL05_9BACT</name>
<keyword evidence="2" id="KW-1185">Reference proteome</keyword>
<proteinExistence type="predicted"/>
<protein>
    <submittedName>
        <fullName evidence="1">Uncharacterized protein</fullName>
    </submittedName>
</protein>
<accession>A0A5C5YL05</accession>
<sequence>MWGPTCQRAGADRLLAKWLGVFGPANGGRMNWQLSEVDRKVGFSSGALTVISARIDAVIADGAAEHLDIKF</sequence>
<dbReference type="Proteomes" id="UP000318478">
    <property type="component" value="Unassembled WGS sequence"/>
</dbReference>
<reference evidence="1 2" key="1">
    <citation type="submission" date="2019-02" db="EMBL/GenBank/DDBJ databases">
        <title>Deep-cultivation of Planctomycetes and their phenomic and genomic characterization uncovers novel biology.</title>
        <authorList>
            <person name="Wiegand S."/>
            <person name="Jogler M."/>
            <person name="Boedeker C."/>
            <person name="Pinto D."/>
            <person name="Vollmers J."/>
            <person name="Rivas-Marin E."/>
            <person name="Kohn T."/>
            <person name="Peeters S.H."/>
            <person name="Heuer A."/>
            <person name="Rast P."/>
            <person name="Oberbeckmann S."/>
            <person name="Bunk B."/>
            <person name="Jeske O."/>
            <person name="Meyerdierks A."/>
            <person name="Storesund J.E."/>
            <person name="Kallscheuer N."/>
            <person name="Luecker S."/>
            <person name="Lage O.M."/>
            <person name="Pohl T."/>
            <person name="Merkel B.J."/>
            <person name="Hornburger P."/>
            <person name="Mueller R.-W."/>
            <person name="Bruemmer F."/>
            <person name="Labrenz M."/>
            <person name="Spormann A.M."/>
            <person name="Op Den Camp H."/>
            <person name="Overmann J."/>
            <person name="Amann R."/>
            <person name="Jetten M.S.M."/>
            <person name="Mascher T."/>
            <person name="Medema M.H."/>
            <person name="Devos D.P."/>
            <person name="Kaster A.-K."/>
            <person name="Ovreas L."/>
            <person name="Rohde M."/>
            <person name="Galperin M.Y."/>
            <person name="Jogler C."/>
        </authorList>
    </citation>
    <scope>NUCLEOTIDE SEQUENCE [LARGE SCALE GENOMIC DNA]</scope>
    <source>
        <strain evidence="1 2">Pla123a</strain>
    </source>
</reference>
<gene>
    <name evidence="1" type="ORF">Pla123a_31050</name>
</gene>
<dbReference type="EMBL" id="SJPO01000007">
    <property type="protein sequence ID" value="TWT75595.1"/>
    <property type="molecule type" value="Genomic_DNA"/>
</dbReference>